<feature type="transmembrane region" description="Helical" evidence="11">
    <location>
        <begin position="147"/>
        <end position="167"/>
    </location>
</feature>
<dbReference type="InterPro" id="IPR003439">
    <property type="entry name" value="ABC_transporter-like_ATP-bd"/>
</dbReference>
<dbReference type="Pfam" id="PF00664">
    <property type="entry name" value="ABC_membrane"/>
    <property type="match status" value="1"/>
</dbReference>
<evidence type="ECO:0000256" key="1">
    <source>
        <dbReference type="ARBA" id="ARBA00004429"/>
    </source>
</evidence>
<evidence type="ECO:0000313" key="15">
    <source>
        <dbReference type="Proteomes" id="UP000266975"/>
    </source>
</evidence>
<dbReference type="PROSITE" id="PS00211">
    <property type="entry name" value="ABC_TRANSPORTER_1"/>
    <property type="match status" value="1"/>
</dbReference>
<evidence type="ECO:0000256" key="7">
    <source>
        <dbReference type="ARBA" id="ARBA00022840"/>
    </source>
</evidence>
<dbReference type="SMART" id="SM00382">
    <property type="entry name" value="AAA"/>
    <property type="match status" value="1"/>
</dbReference>
<dbReference type="SUPFAM" id="SSF90123">
    <property type="entry name" value="ABC transporter transmembrane region"/>
    <property type="match status" value="1"/>
</dbReference>
<evidence type="ECO:0000259" key="13">
    <source>
        <dbReference type="PROSITE" id="PS50929"/>
    </source>
</evidence>
<comment type="caution">
    <text evidence="14">The sequence shown here is derived from an EMBL/GenBank/DDBJ whole genome shotgun (WGS) entry which is preliminary data.</text>
</comment>
<dbReference type="InterPro" id="IPR039421">
    <property type="entry name" value="Type_1_exporter"/>
</dbReference>
<evidence type="ECO:0000256" key="11">
    <source>
        <dbReference type="SAM" id="Phobius"/>
    </source>
</evidence>
<evidence type="ECO:0000256" key="2">
    <source>
        <dbReference type="ARBA" id="ARBA00022448"/>
    </source>
</evidence>
<feature type="transmembrane region" description="Helical" evidence="11">
    <location>
        <begin position="228"/>
        <end position="253"/>
    </location>
</feature>
<dbReference type="PANTHER" id="PTHR43394">
    <property type="entry name" value="ATP-DEPENDENT PERMEASE MDL1, MITOCHONDRIAL"/>
    <property type="match status" value="1"/>
</dbReference>
<protein>
    <submittedName>
        <fullName evidence="14">ABC transporter</fullName>
    </submittedName>
</protein>
<evidence type="ECO:0000256" key="5">
    <source>
        <dbReference type="ARBA" id="ARBA00022692"/>
    </source>
</evidence>
<evidence type="ECO:0000256" key="10">
    <source>
        <dbReference type="ARBA" id="ARBA00023455"/>
    </source>
</evidence>
<evidence type="ECO:0000256" key="6">
    <source>
        <dbReference type="ARBA" id="ARBA00022741"/>
    </source>
</evidence>
<feature type="transmembrane region" description="Helical" evidence="11">
    <location>
        <begin position="265"/>
        <end position="286"/>
    </location>
</feature>
<dbReference type="Gene3D" id="3.40.50.300">
    <property type="entry name" value="P-loop containing nucleotide triphosphate hydrolases"/>
    <property type="match status" value="1"/>
</dbReference>
<keyword evidence="6" id="KW-0547">Nucleotide-binding</keyword>
<keyword evidence="2" id="KW-0813">Transport</keyword>
<feature type="transmembrane region" description="Helical" evidence="11">
    <location>
        <begin position="44"/>
        <end position="66"/>
    </location>
</feature>
<dbReference type="InterPro" id="IPR027417">
    <property type="entry name" value="P-loop_NTPase"/>
</dbReference>
<dbReference type="PANTHER" id="PTHR43394:SF1">
    <property type="entry name" value="ATP-BINDING CASSETTE SUB-FAMILY B MEMBER 10, MITOCHONDRIAL"/>
    <property type="match status" value="1"/>
</dbReference>
<proteinExistence type="inferred from homology"/>
<dbReference type="AlphaFoldDB" id="A0A3M8KAD7"/>
<evidence type="ECO:0000256" key="3">
    <source>
        <dbReference type="ARBA" id="ARBA00022475"/>
    </source>
</evidence>
<dbReference type="InterPro" id="IPR003593">
    <property type="entry name" value="AAA+_ATPase"/>
</dbReference>
<dbReference type="Pfam" id="PF00005">
    <property type="entry name" value="ABC_tran"/>
    <property type="match status" value="1"/>
</dbReference>
<dbReference type="InterPro" id="IPR036640">
    <property type="entry name" value="ABC1_TM_sf"/>
</dbReference>
<evidence type="ECO:0000256" key="8">
    <source>
        <dbReference type="ARBA" id="ARBA00022989"/>
    </source>
</evidence>
<name>A0A3M8KAD7_9CORY</name>
<dbReference type="GO" id="GO:0016887">
    <property type="term" value="F:ATP hydrolysis activity"/>
    <property type="evidence" value="ECO:0007669"/>
    <property type="project" value="InterPro"/>
</dbReference>
<dbReference type="PROSITE" id="PS50929">
    <property type="entry name" value="ABC_TM1F"/>
    <property type="match status" value="1"/>
</dbReference>
<dbReference type="GO" id="GO:0005524">
    <property type="term" value="F:ATP binding"/>
    <property type="evidence" value="ECO:0007669"/>
    <property type="project" value="UniProtKB-KW"/>
</dbReference>
<accession>A0A3M8KAD7</accession>
<dbReference type="GO" id="GO:0015421">
    <property type="term" value="F:ABC-type oligopeptide transporter activity"/>
    <property type="evidence" value="ECO:0007669"/>
    <property type="project" value="TreeGrafter"/>
</dbReference>
<keyword evidence="3" id="KW-1003">Cell membrane</keyword>
<keyword evidence="5 11" id="KW-0812">Transmembrane</keyword>
<sequence length="555" mass="58906">MLAHHRGALILAVVLSLFGAALGLAQPMVINEIISRIGQEPVNLLIWALVGLLLLSSVASAAQIYVMTRTAESAVLSTRQDLLGRLLRLPIPFYDSHRSGDLVTRLGSDTTLVRSAFTGGLVDAIGGVATMAGAIVLMALIDPLMLGIVLGVVSVALIAVTTTSRFIQRYTTKAQESVGALGAGMDRALLALRTIRATGSQELIEDDLRTDADAAYQQGLKIARVEALLYPATGLAMQGSFLVVLGVGGARVASGTISVADLVSFVLYLFMVSRPLGSIFGAVTTIRQAMGALQRIQEILAEEPESSDGTVATPAHSLAFRDVSFSYDDKEQVLQEVSFEVAAGSKTAIVGPSGSGKSTILALLERFYDPITGQIQLGEQDMAGLTRASIREVIGLVEQEAAVLAGSVRENLQLGAANADDERCWWALDQVNLRSRFENSSGLDTVLGDRGVSLSGGQRQRLALARMLLMDTPILLLDEPTSAVDSRNEQLILDAIDTSAQGRTLVIVAHRLSTVTDADRIIVMDAGHVVGVGTHQQLLASNQLYQDLATRQLLS</sequence>
<keyword evidence="15" id="KW-1185">Reference proteome</keyword>
<feature type="domain" description="ABC transmembrane type-1" evidence="13">
    <location>
        <begin position="10"/>
        <end position="288"/>
    </location>
</feature>
<dbReference type="OrthoDB" id="9806127at2"/>
<keyword evidence="7" id="KW-0067">ATP-binding</keyword>
<comment type="subcellular location">
    <subcellularLocation>
        <location evidence="1">Cell inner membrane</location>
        <topology evidence="1">Multi-pass membrane protein</topology>
    </subcellularLocation>
</comment>
<keyword evidence="9 11" id="KW-0472">Membrane</keyword>
<feature type="transmembrane region" description="Helical" evidence="11">
    <location>
        <begin position="121"/>
        <end position="141"/>
    </location>
</feature>
<dbReference type="InterPro" id="IPR017871">
    <property type="entry name" value="ABC_transporter-like_CS"/>
</dbReference>
<evidence type="ECO:0000256" key="4">
    <source>
        <dbReference type="ARBA" id="ARBA00022519"/>
    </source>
</evidence>
<reference evidence="14 15" key="1">
    <citation type="submission" date="2018-02" db="EMBL/GenBank/DDBJ databases">
        <title>Corynebacterium alimpuense sp. nov., a marine obligate actinomycete isolated from sediments of Valparaiso bay, Chile.</title>
        <authorList>
            <person name="Claverias F."/>
            <person name="Gonzales-Siles L."/>
            <person name="Salva-Serra F."/>
            <person name="Inganaes E."/>
            <person name="Molin K."/>
            <person name="Cumsille A."/>
            <person name="Undabarrena A."/>
            <person name="Couve E."/>
            <person name="Moore E.R.B."/>
            <person name="Gomila M."/>
            <person name="Camara B."/>
        </authorList>
    </citation>
    <scope>NUCLEOTIDE SEQUENCE [LARGE SCALE GENOMIC DNA]</scope>
    <source>
        <strain evidence="14 15">CCUG 69366</strain>
    </source>
</reference>
<dbReference type="CDD" id="cd18551">
    <property type="entry name" value="ABC_6TM_LmrA_like"/>
    <property type="match status" value="1"/>
</dbReference>
<dbReference type="FunFam" id="3.40.50.300:FF:000221">
    <property type="entry name" value="Multidrug ABC transporter ATP-binding protein"/>
    <property type="match status" value="1"/>
</dbReference>
<dbReference type="InterPro" id="IPR011527">
    <property type="entry name" value="ABC1_TM_dom"/>
</dbReference>
<feature type="domain" description="ABC transporter" evidence="12">
    <location>
        <begin position="318"/>
        <end position="551"/>
    </location>
</feature>
<dbReference type="EMBL" id="PTJO01000003">
    <property type="protein sequence ID" value="RNE49755.1"/>
    <property type="molecule type" value="Genomic_DNA"/>
</dbReference>
<comment type="similarity">
    <text evidence="10">Belongs to the ABC transporter superfamily. Siderophore-Fe(3+) uptake transporter (SIUT) (TC 3.A.1.21) family.</text>
</comment>
<gene>
    <name evidence="14" type="ORF">C5L39_03375</name>
</gene>
<dbReference type="PROSITE" id="PS50893">
    <property type="entry name" value="ABC_TRANSPORTER_2"/>
    <property type="match status" value="1"/>
</dbReference>
<organism evidence="14 15">
    <name type="scientific">Corynebacterium alimapuense</name>
    <dbReference type="NCBI Taxonomy" id="1576874"/>
    <lineage>
        <taxon>Bacteria</taxon>
        <taxon>Bacillati</taxon>
        <taxon>Actinomycetota</taxon>
        <taxon>Actinomycetes</taxon>
        <taxon>Mycobacteriales</taxon>
        <taxon>Corynebacteriaceae</taxon>
        <taxon>Corynebacterium</taxon>
    </lineage>
</organism>
<dbReference type="Proteomes" id="UP000266975">
    <property type="component" value="Unassembled WGS sequence"/>
</dbReference>
<dbReference type="Gene3D" id="1.20.1560.10">
    <property type="entry name" value="ABC transporter type 1, transmembrane domain"/>
    <property type="match status" value="1"/>
</dbReference>
<evidence type="ECO:0000256" key="9">
    <source>
        <dbReference type="ARBA" id="ARBA00023136"/>
    </source>
</evidence>
<dbReference type="GO" id="GO:0005886">
    <property type="term" value="C:plasma membrane"/>
    <property type="evidence" value="ECO:0007669"/>
    <property type="project" value="UniProtKB-SubCell"/>
</dbReference>
<dbReference type="SUPFAM" id="SSF52540">
    <property type="entry name" value="P-loop containing nucleoside triphosphate hydrolases"/>
    <property type="match status" value="1"/>
</dbReference>
<evidence type="ECO:0000259" key="12">
    <source>
        <dbReference type="PROSITE" id="PS50893"/>
    </source>
</evidence>
<keyword evidence="4" id="KW-0997">Cell inner membrane</keyword>
<evidence type="ECO:0000313" key="14">
    <source>
        <dbReference type="EMBL" id="RNE49755.1"/>
    </source>
</evidence>
<keyword evidence="8 11" id="KW-1133">Transmembrane helix</keyword>